<dbReference type="SUPFAM" id="SSF49899">
    <property type="entry name" value="Concanavalin A-like lectins/glucanases"/>
    <property type="match status" value="1"/>
</dbReference>
<dbReference type="PANTHER" id="PTHR43143:SF1">
    <property type="entry name" value="SERINE_THREONINE-PROTEIN PHOSPHATASE CPPED1"/>
    <property type="match status" value="1"/>
</dbReference>
<dbReference type="Gene3D" id="2.60.120.200">
    <property type="match status" value="1"/>
</dbReference>
<dbReference type="InterPro" id="IPR029052">
    <property type="entry name" value="Metallo-depent_PP-like"/>
</dbReference>
<dbReference type="Gene3D" id="3.60.21.10">
    <property type="match status" value="1"/>
</dbReference>
<dbReference type="PANTHER" id="PTHR43143">
    <property type="entry name" value="METALLOPHOSPHOESTERASE, CALCINEURIN SUPERFAMILY"/>
    <property type="match status" value="1"/>
</dbReference>
<dbReference type="InterPro" id="IPR051918">
    <property type="entry name" value="STPP_CPPED1"/>
</dbReference>
<protein>
    <recommendedName>
        <fullName evidence="1">Laminin G domain-containing protein</fullName>
    </recommendedName>
</protein>
<accession>A0A6C2U8Q0</accession>
<dbReference type="InterPro" id="IPR001791">
    <property type="entry name" value="Laminin_G"/>
</dbReference>
<evidence type="ECO:0000313" key="3">
    <source>
        <dbReference type="Proteomes" id="UP000366872"/>
    </source>
</evidence>
<keyword evidence="3" id="KW-1185">Reference proteome</keyword>
<sequence>MKWIVTCILMTAVAVQAEEPWRFLLLADWHSAEKYTQLEKETDWLEEAIAEDVAVVRMLKENYGGELILMPGDSNGGHWDTPNFIKNNFPGAMPEESVLEAGRLCYSGMIVSFRKGGYSKLIMAVGDHEVGDNPWPPGSDVSRCQPQFRESFAKEFNRNPDGGRFLYEKPIGQAASRPLGTKYEETSYAYRHKNILFITLDAFHQEDPDKSIGPEGSVTGTITGPHLQWLEEVLSEARKDAGIKHILVQSHLPVIYPVRKVNSSGMLMDDDIRSPFWQLLRKYKVDIYFAGEVHANTVTKDPGSDVIQLVSRGNFFNNFQTLDISDDRIEVICYNQLGAKPQDGDYEVSGRLVIDKSGGVPVFESDGELAVLNPGDRLYHFDFEEKLPLAENPIMGTVGRKKEDPFKLRGVTCSDIFPNLGSFGPHYSGLTDGVEQVPGMIGKGGRFTGDSRMGVFAMGPLHGTHAVSYALWLKTTAAEKQMLINTGSIWSKELKNFINLNLNDGVPEAMISDRQWLSAKGVKLNDGKWHHVAMSMPGNGCKLSEVQLFVDGKPVKTELTGKDAHLFFNQAVRLGIGGLNYSNKGFDKLPVKPFVGELDEVSVWARSLSADEVKRAMKLKAGQEL</sequence>
<dbReference type="Proteomes" id="UP000366872">
    <property type="component" value="Unassembled WGS sequence"/>
</dbReference>
<reference evidence="2 3" key="1">
    <citation type="submission" date="2019-04" db="EMBL/GenBank/DDBJ databases">
        <authorList>
            <person name="Van Vliet M D."/>
        </authorList>
    </citation>
    <scope>NUCLEOTIDE SEQUENCE [LARGE SCALE GENOMIC DNA]</scope>
    <source>
        <strain evidence="2 3">F1</strain>
    </source>
</reference>
<dbReference type="PROSITE" id="PS50025">
    <property type="entry name" value="LAM_G_DOMAIN"/>
    <property type="match status" value="1"/>
</dbReference>
<dbReference type="GO" id="GO:0016787">
    <property type="term" value="F:hydrolase activity"/>
    <property type="evidence" value="ECO:0007669"/>
    <property type="project" value="InterPro"/>
</dbReference>
<name>A0A6C2U8Q0_PONDE</name>
<dbReference type="CDD" id="cd00110">
    <property type="entry name" value="LamG"/>
    <property type="match status" value="1"/>
</dbReference>
<dbReference type="AlphaFoldDB" id="A0A6C2U8Q0"/>
<dbReference type="Pfam" id="PF13385">
    <property type="entry name" value="Laminin_G_3"/>
    <property type="match status" value="1"/>
</dbReference>
<dbReference type="SMART" id="SM00282">
    <property type="entry name" value="LamG"/>
    <property type="match status" value="1"/>
</dbReference>
<feature type="domain" description="Laminin G" evidence="1">
    <location>
        <begin position="442"/>
        <end position="625"/>
    </location>
</feature>
<organism evidence="2 3">
    <name type="scientific">Pontiella desulfatans</name>
    <dbReference type="NCBI Taxonomy" id="2750659"/>
    <lineage>
        <taxon>Bacteria</taxon>
        <taxon>Pseudomonadati</taxon>
        <taxon>Kiritimatiellota</taxon>
        <taxon>Kiritimatiellia</taxon>
        <taxon>Kiritimatiellales</taxon>
        <taxon>Pontiellaceae</taxon>
        <taxon>Pontiella</taxon>
    </lineage>
</organism>
<evidence type="ECO:0000313" key="2">
    <source>
        <dbReference type="EMBL" id="VGO16440.1"/>
    </source>
</evidence>
<dbReference type="SUPFAM" id="SSF56300">
    <property type="entry name" value="Metallo-dependent phosphatases"/>
    <property type="match status" value="1"/>
</dbReference>
<dbReference type="EMBL" id="CAAHFG010000003">
    <property type="protein sequence ID" value="VGO16440.1"/>
    <property type="molecule type" value="Genomic_DNA"/>
</dbReference>
<dbReference type="InterPro" id="IPR013320">
    <property type="entry name" value="ConA-like_dom_sf"/>
</dbReference>
<evidence type="ECO:0000259" key="1">
    <source>
        <dbReference type="PROSITE" id="PS50025"/>
    </source>
</evidence>
<gene>
    <name evidence="2" type="ORF">PDESU_05031</name>
</gene>
<proteinExistence type="predicted"/>
<dbReference type="Pfam" id="PF00149">
    <property type="entry name" value="Metallophos"/>
    <property type="match status" value="1"/>
</dbReference>
<dbReference type="InterPro" id="IPR004843">
    <property type="entry name" value="Calcineurin-like_PHP"/>
</dbReference>